<protein>
    <submittedName>
        <fullName evidence="6">Oligophrenin 1</fullName>
    </submittedName>
</protein>
<evidence type="ECO:0000313" key="6">
    <source>
        <dbReference type="Ensembl" id="ENSCCRP00020064658.1"/>
    </source>
</evidence>
<organism evidence="6 7">
    <name type="scientific">Cyprinus carpio</name>
    <name type="common">Common carp</name>
    <dbReference type="NCBI Taxonomy" id="7962"/>
    <lineage>
        <taxon>Eukaryota</taxon>
        <taxon>Metazoa</taxon>
        <taxon>Chordata</taxon>
        <taxon>Craniata</taxon>
        <taxon>Vertebrata</taxon>
        <taxon>Euteleostomi</taxon>
        <taxon>Actinopterygii</taxon>
        <taxon>Neopterygii</taxon>
        <taxon>Teleostei</taxon>
        <taxon>Ostariophysi</taxon>
        <taxon>Cypriniformes</taxon>
        <taxon>Cyprinidae</taxon>
        <taxon>Cyprininae</taxon>
        <taxon>Cyprinus</taxon>
    </lineage>
</organism>
<dbReference type="Pfam" id="PF00620">
    <property type="entry name" value="RhoGAP"/>
    <property type="match status" value="1"/>
</dbReference>
<dbReference type="Gene3D" id="1.20.1270.60">
    <property type="entry name" value="Arfaptin homology (AH) domain/BAR domain"/>
    <property type="match status" value="2"/>
</dbReference>
<dbReference type="SUPFAM" id="SSF103657">
    <property type="entry name" value="BAR/IMD domain-like"/>
    <property type="match status" value="1"/>
</dbReference>
<dbReference type="InterPro" id="IPR011993">
    <property type="entry name" value="PH-like_dom_sf"/>
</dbReference>
<dbReference type="CDD" id="cd01249">
    <property type="entry name" value="BAR-PH_GRAF_family"/>
    <property type="match status" value="1"/>
</dbReference>
<dbReference type="GO" id="GO:0005096">
    <property type="term" value="F:GTPase activator activity"/>
    <property type="evidence" value="ECO:0007669"/>
    <property type="project" value="UniProtKB-KW"/>
</dbReference>
<reference evidence="6" key="1">
    <citation type="submission" date="2025-08" db="UniProtKB">
        <authorList>
            <consortium name="Ensembl"/>
        </authorList>
    </citation>
    <scope>IDENTIFICATION</scope>
</reference>
<dbReference type="InterPro" id="IPR027267">
    <property type="entry name" value="AH/BAR_dom_sf"/>
</dbReference>
<dbReference type="Pfam" id="PF16746">
    <property type="entry name" value="BAR_3"/>
    <property type="match status" value="2"/>
</dbReference>
<feature type="region of interest" description="Disordered" evidence="3">
    <location>
        <begin position="531"/>
        <end position="570"/>
    </location>
</feature>
<evidence type="ECO:0000259" key="4">
    <source>
        <dbReference type="PROSITE" id="PS50003"/>
    </source>
</evidence>
<dbReference type="InterPro" id="IPR047234">
    <property type="entry name" value="GRAF_fam"/>
</dbReference>
<dbReference type="SUPFAM" id="SSF50729">
    <property type="entry name" value="PH domain-like"/>
    <property type="match status" value="1"/>
</dbReference>
<keyword evidence="2" id="KW-0175">Coiled coil</keyword>
<dbReference type="InterPro" id="IPR001849">
    <property type="entry name" value="PH_domain"/>
</dbReference>
<dbReference type="PROSITE" id="PS50238">
    <property type="entry name" value="RHOGAP"/>
    <property type="match status" value="1"/>
</dbReference>
<dbReference type="Ensembl" id="ENSCCRT00020071180.1">
    <property type="protein sequence ID" value="ENSCCRP00020064658.1"/>
    <property type="gene ID" value="ENSCCRG00020030460.1"/>
</dbReference>
<dbReference type="GO" id="GO:0005737">
    <property type="term" value="C:cytoplasm"/>
    <property type="evidence" value="ECO:0007669"/>
    <property type="project" value="InterPro"/>
</dbReference>
<evidence type="ECO:0000259" key="5">
    <source>
        <dbReference type="PROSITE" id="PS50238"/>
    </source>
</evidence>
<dbReference type="InterPro" id="IPR008936">
    <property type="entry name" value="Rho_GTPase_activation_prot"/>
</dbReference>
<dbReference type="InterPro" id="IPR004148">
    <property type="entry name" value="BAR_dom"/>
</dbReference>
<dbReference type="SMART" id="SM00233">
    <property type="entry name" value="PH"/>
    <property type="match status" value="1"/>
</dbReference>
<dbReference type="AlphaFoldDB" id="A0A8C2G922"/>
<dbReference type="Gene3D" id="2.30.29.30">
    <property type="entry name" value="Pleckstrin-homology domain (PH domain)/Phosphotyrosine-binding domain (PTB)"/>
    <property type="match status" value="1"/>
</dbReference>
<evidence type="ECO:0000256" key="3">
    <source>
        <dbReference type="SAM" id="MobiDB-lite"/>
    </source>
</evidence>
<dbReference type="SUPFAM" id="SSF48350">
    <property type="entry name" value="GTPase activation domain, GAP"/>
    <property type="match status" value="1"/>
</dbReference>
<dbReference type="PANTHER" id="PTHR12552:SF2">
    <property type="entry name" value="OLIGOPHRENIN-1"/>
    <property type="match status" value="1"/>
</dbReference>
<dbReference type="PROSITE" id="PS50003">
    <property type="entry name" value="PH_DOMAIN"/>
    <property type="match status" value="1"/>
</dbReference>
<feature type="domain" description="PH" evidence="4">
    <location>
        <begin position="238"/>
        <end position="339"/>
    </location>
</feature>
<sequence>MGHPPLEFSDCYSDSPDFRERLKCYENELEKTNKFLKDVIKDGNNVINAIKEYSLGVQKFSQTLQSFQFDFIGDTLTDDEMNIAESFREFAVHFLPYPCKTLRKKFEKESEKYYSQLDKHMNLSSKKKETQLHEADELLDKEHQAFYESSVEYVYQIQQVQDRKKFDVVEPVLAFLQSILTLNNLTVEMTQDFLPYKQELQLSLQNTRNHFESTREEMEELMKRMKGSTQICIRHSQQATMEGYLYVQEKWALGVSWIKYYCKYFKDNKQFIMMPVEQKTGTKQTTAHLTLKSCVRRKTDSTDKRFCFDIETNESPVLLQAISEVNRKQWMEAMDGKEPIYHSPIQKQAEISLFFSFFLVGLTQEGVYRTVGSNIQVQKLLNAFFDPKCPADVDFNSTDMDIKTITSALKFYLRSLSEPLMTYSLHGELILAAKSENLDYRLGAVHSLVYKLPERNREMLELLIKHLVSVCSHSSENLMTVSNMGVIFGPTLMRAEEETVAAMLDIKFQNIVMEILIEGYSKIFKGPPEETILPPIPPPRVTPRRRQPITISKRPPRLYPSLQPPVFERK</sequence>
<keyword evidence="1" id="KW-0343">GTPase activation</keyword>
<dbReference type="PANTHER" id="PTHR12552">
    <property type="entry name" value="OLIGOPHRENIN 1"/>
    <property type="match status" value="1"/>
</dbReference>
<feature type="domain" description="Rho-GAP" evidence="5">
    <location>
        <begin position="320"/>
        <end position="524"/>
    </location>
</feature>
<name>A0A8C2G922_CYPCA</name>
<evidence type="ECO:0000256" key="2">
    <source>
        <dbReference type="SAM" id="Coils"/>
    </source>
</evidence>
<dbReference type="InterPro" id="IPR047225">
    <property type="entry name" value="PH_GRAF"/>
</dbReference>
<dbReference type="SMART" id="SM00324">
    <property type="entry name" value="RhoGAP"/>
    <property type="match status" value="1"/>
</dbReference>
<evidence type="ECO:0000256" key="1">
    <source>
        <dbReference type="ARBA" id="ARBA00022468"/>
    </source>
</evidence>
<dbReference type="Proteomes" id="UP000694701">
    <property type="component" value="Unplaced"/>
</dbReference>
<dbReference type="GO" id="GO:0007165">
    <property type="term" value="P:signal transduction"/>
    <property type="evidence" value="ECO:0007669"/>
    <property type="project" value="InterPro"/>
</dbReference>
<evidence type="ECO:0000313" key="7">
    <source>
        <dbReference type="Proteomes" id="UP000694701"/>
    </source>
</evidence>
<dbReference type="Pfam" id="PF00169">
    <property type="entry name" value="PH"/>
    <property type="match status" value="1"/>
</dbReference>
<accession>A0A8C2G922</accession>
<dbReference type="InterPro" id="IPR000198">
    <property type="entry name" value="RhoGAP_dom"/>
</dbReference>
<dbReference type="FunFam" id="1.10.555.10:FF:000008">
    <property type="entry name" value="Rho GTPase-activating protein 42"/>
    <property type="match status" value="1"/>
</dbReference>
<feature type="coiled-coil region" evidence="2">
    <location>
        <begin position="197"/>
        <end position="224"/>
    </location>
</feature>
<proteinExistence type="predicted"/>
<dbReference type="Gene3D" id="1.10.555.10">
    <property type="entry name" value="Rho GTPase activation protein"/>
    <property type="match status" value="1"/>
</dbReference>